<feature type="chain" id="PRO_5007869398" description="Extracellular membrane protein CFEM domain-containing protein" evidence="2">
    <location>
        <begin position="29"/>
        <end position="184"/>
    </location>
</feature>
<evidence type="ECO:0000256" key="1">
    <source>
        <dbReference type="SAM" id="MobiDB-lite"/>
    </source>
</evidence>
<evidence type="ECO:0000256" key="2">
    <source>
        <dbReference type="SAM" id="SignalP"/>
    </source>
</evidence>
<evidence type="ECO:0000313" key="3">
    <source>
        <dbReference type="EMBL" id="KZT33012.1"/>
    </source>
</evidence>
<organism evidence="3 4">
    <name type="scientific">Sistotremastrum suecicum HHB10207 ss-3</name>
    <dbReference type="NCBI Taxonomy" id="1314776"/>
    <lineage>
        <taxon>Eukaryota</taxon>
        <taxon>Fungi</taxon>
        <taxon>Dikarya</taxon>
        <taxon>Basidiomycota</taxon>
        <taxon>Agaricomycotina</taxon>
        <taxon>Agaricomycetes</taxon>
        <taxon>Sistotremastrales</taxon>
        <taxon>Sistotremastraceae</taxon>
        <taxon>Sistotremastrum</taxon>
    </lineage>
</organism>
<accession>A0A165Y9B0</accession>
<evidence type="ECO:0008006" key="5">
    <source>
        <dbReference type="Google" id="ProtNLM"/>
    </source>
</evidence>
<evidence type="ECO:0000313" key="4">
    <source>
        <dbReference type="Proteomes" id="UP000076798"/>
    </source>
</evidence>
<protein>
    <recommendedName>
        <fullName evidence="5">Extracellular membrane protein CFEM domain-containing protein</fullName>
    </recommendedName>
</protein>
<gene>
    <name evidence="3" type="ORF">SISSUDRAFT_453237</name>
</gene>
<name>A0A165Y9B0_9AGAM</name>
<proteinExistence type="predicted"/>
<dbReference type="Proteomes" id="UP000076798">
    <property type="component" value="Unassembled WGS sequence"/>
</dbReference>
<keyword evidence="4" id="KW-1185">Reference proteome</keyword>
<feature type="compositionally biased region" description="Low complexity" evidence="1">
    <location>
        <begin position="99"/>
        <end position="125"/>
    </location>
</feature>
<feature type="signal peptide" evidence="2">
    <location>
        <begin position="1"/>
        <end position="28"/>
    </location>
</feature>
<feature type="region of interest" description="Disordered" evidence="1">
    <location>
        <begin position="70"/>
        <end position="184"/>
    </location>
</feature>
<sequence>MRFSTAITCSTLVLQAIVLATPLPDVYSVTTVCNEQETECLSGGFSQAICEGLYQDCLSAASGGAISLSQAAPSPGAGTSSTSSATVGPTPNAGETTNTASSSLSLSQATPSPGSGASTTSAGLPGPTPNASDDTDTSFSTPNSGSATLSPSILPSPSSESQAFHNSADRASFDTGSVLGEDSE</sequence>
<dbReference type="EMBL" id="KV428274">
    <property type="protein sequence ID" value="KZT33012.1"/>
    <property type="molecule type" value="Genomic_DNA"/>
</dbReference>
<dbReference type="AlphaFoldDB" id="A0A165Y9B0"/>
<keyword evidence="2" id="KW-0732">Signal</keyword>
<feature type="compositionally biased region" description="Polar residues" evidence="1">
    <location>
        <begin position="129"/>
        <end position="148"/>
    </location>
</feature>
<feature type="compositionally biased region" description="Low complexity" evidence="1">
    <location>
        <begin position="70"/>
        <end position="91"/>
    </location>
</feature>
<feature type="compositionally biased region" description="Low complexity" evidence="1">
    <location>
        <begin position="149"/>
        <end position="161"/>
    </location>
</feature>
<reference evidence="3 4" key="1">
    <citation type="journal article" date="2016" name="Mol. Biol. Evol.">
        <title>Comparative Genomics of Early-Diverging Mushroom-Forming Fungi Provides Insights into the Origins of Lignocellulose Decay Capabilities.</title>
        <authorList>
            <person name="Nagy L.G."/>
            <person name="Riley R."/>
            <person name="Tritt A."/>
            <person name="Adam C."/>
            <person name="Daum C."/>
            <person name="Floudas D."/>
            <person name="Sun H."/>
            <person name="Yadav J.S."/>
            <person name="Pangilinan J."/>
            <person name="Larsson K.H."/>
            <person name="Matsuura K."/>
            <person name="Barry K."/>
            <person name="Labutti K."/>
            <person name="Kuo R."/>
            <person name="Ohm R.A."/>
            <person name="Bhattacharya S.S."/>
            <person name="Shirouzu T."/>
            <person name="Yoshinaga Y."/>
            <person name="Martin F.M."/>
            <person name="Grigoriev I.V."/>
            <person name="Hibbett D.S."/>
        </authorList>
    </citation>
    <scope>NUCLEOTIDE SEQUENCE [LARGE SCALE GENOMIC DNA]</scope>
    <source>
        <strain evidence="3 4">HHB10207 ss-3</strain>
    </source>
</reference>